<reference evidence="1 2" key="1">
    <citation type="submission" date="2020-08" db="EMBL/GenBank/DDBJ databases">
        <title>Sequencing the genomes of 1000 actinobacteria strains.</title>
        <authorList>
            <person name="Klenk H.-P."/>
        </authorList>
    </citation>
    <scope>NUCLEOTIDE SEQUENCE [LARGE SCALE GENOMIC DNA]</scope>
    <source>
        <strain evidence="1 2">DSM 41654</strain>
    </source>
</reference>
<accession>A0A7W7R9Z3</accession>
<name>A0A7W7R9Z3_KITKI</name>
<dbReference type="EMBL" id="JACHJV010000002">
    <property type="protein sequence ID" value="MBB4928116.1"/>
    <property type="molecule type" value="Genomic_DNA"/>
</dbReference>
<protein>
    <submittedName>
        <fullName evidence="1">Uncharacterized protein</fullName>
    </submittedName>
</protein>
<dbReference type="RefSeq" id="WP_184945051.1">
    <property type="nucleotide sequence ID" value="NZ_JACHJV010000002.1"/>
</dbReference>
<gene>
    <name evidence="1" type="ORF">FHR34_007211</name>
</gene>
<dbReference type="AlphaFoldDB" id="A0A7W7R9Z3"/>
<keyword evidence="2" id="KW-1185">Reference proteome</keyword>
<organism evidence="1 2">
    <name type="scientific">Kitasatospora kifunensis</name>
    <name type="common">Streptomyces kifunensis</name>
    <dbReference type="NCBI Taxonomy" id="58351"/>
    <lineage>
        <taxon>Bacteria</taxon>
        <taxon>Bacillati</taxon>
        <taxon>Actinomycetota</taxon>
        <taxon>Actinomycetes</taxon>
        <taxon>Kitasatosporales</taxon>
        <taxon>Streptomycetaceae</taxon>
        <taxon>Kitasatospora</taxon>
    </lineage>
</organism>
<dbReference type="Proteomes" id="UP000540506">
    <property type="component" value="Unassembled WGS sequence"/>
</dbReference>
<proteinExistence type="predicted"/>
<comment type="caution">
    <text evidence="1">The sequence shown here is derived from an EMBL/GenBank/DDBJ whole genome shotgun (WGS) entry which is preliminary data.</text>
</comment>
<evidence type="ECO:0000313" key="2">
    <source>
        <dbReference type="Proteomes" id="UP000540506"/>
    </source>
</evidence>
<sequence>MLETALELFHGLVGPQQHDVELTDAVLGALSPLITEPGYTDALTVFVRARERELRELYRDFGHGTTHDRDPGGWPGPRYVLVRQPEGLVLAELLTRRPLPLAQTWNGVLPDVLLDDMAMAWPFRS</sequence>
<evidence type="ECO:0000313" key="1">
    <source>
        <dbReference type="EMBL" id="MBB4928116.1"/>
    </source>
</evidence>